<name>A0AAN8WVA4_HALRR</name>
<gene>
    <name evidence="1" type="ORF">SK128_028287</name>
</gene>
<dbReference type="AlphaFoldDB" id="A0AAN8WVA4"/>
<evidence type="ECO:0000313" key="2">
    <source>
        <dbReference type="Proteomes" id="UP001381693"/>
    </source>
</evidence>
<organism evidence="1 2">
    <name type="scientific">Halocaridina rubra</name>
    <name type="common">Hawaiian red shrimp</name>
    <dbReference type="NCBI Taxonomy" id="373956"/>
    <lineage>
        <taxon>Eukaryota</taxon>
        <taxon>Metazoa</taxon>
        <taxon>Ecdysozoa</taxon>
        <taxon>Arthropoda</taxon>
        <taxon>Crustacea</taxon>
        <taxon>Multicrustacea</taxon>
        <taxon>Malacostraca</taxon>
        <taxon>Eumalacostraca</taxon>
        <taxon>Eucarida</taxon>
        <taxon>Decapoda</taxon>
        <taxon>Pleocyemata</taxon>
        <taxon>Caridea</taxon>
        <taxon>Atyoidea</taxon>
        <taxon>Atyidae</taxon>
        <taxon>Halocaridina</taxon>
    </lineage>
</organism>
<sequence length="87" mass="9953">VRRLQGALGIKPMGNSRHHSYLLHVYNAMAAHYKGKQEEIYEAVRKFYAQHTCNVHDARGILIIDISYDGTLEATPPEWNWVSLSKS</sequence>
<comment type="caution">
    <text evidence="1">The sequence shown here is derived from an EMBL/GenBank/DDBJ whole genome shotgun (WGS) entry which is preliminary data.</text>
</comment>
<proteinExistence type="predicted"/>
<dbReference type="EMBL" id="JAXCGZ010014061">
    <property type="protein sequence ID" value="KAK7071687.1"/>
    <property type="molecule type" value="Genomic_DNA"/>
</dbReference>
<protein>
    <submittedName>
        <fullName evidence="1">Uncharacterized protein</fullName>
    </submittedName>
</protein>
<accession>A0AAN8WVA4</accession>
<reference evidence="1 2" key="1">
    <citation type="submission" date="2023-11" db="EMBL/GenBank/DDBJ databases">
        <title>Halocaridina rubra genome assembly.</title>
        <authorList>
            <person name="Smith C."/>
        </authorList>
    </citation>
    <scope>NUCLEOTIDE SEQUENCE [LARGE SCALE GENOMIC DNA]</scope>
    <source>
        <strain evidence="1">EP-1</strain>
        <tissue evidence="1">Whole</tissue>
    </source>
</reference>
<keyword evidence="2" id="KW-1185">Reference proteome</keyword>
<dbReference type="Proteomes" id="UP001381693">
    <property type="component" value="Unassembled WGS sequence"/>
</dbReference>
<feature type="non-terminal residue" evidence="1">
    <location>
        <position position="1"/>
    </location>
</feature>
<evidence type="ECO:0000313" key="1">
    <source>
        <dbReference type="EMBL" id="KAK7071687.1"/>
    </source>
</evidence>